<accession>A0A1V1PAX1</accession>
<name>A0A1V1PAX1_9BACT</name>
<dbReference type="SUPFAM" id="SSF141371">
    <property type="entry name" value="PilZ domain-like"/>
    <property type="match status" value="1"/>
</dbReference>
<evidence type="ECO:0000259" key="1">
    <source>
        <dbReference type="Pfam" id="PF07238"/>
    </source>
</evidence>
<dbReference type="AlphaFoldDB" id="A0A1V1PAX1"/>
<reference evidence="3" key="1">
    <citation type="submission" date="2012-11" db="EMBL/GenBank/DDBJ databases">
        <authorList>
            <person name="Lucero-Rivera Y.E."/>
            <person name="Tovar-Ramirez D."/>
        </authorList>
    </citation>
    <scope>NUCLEOTIDE SEQUENCE [LARGE SCALE GENOMIC DNA]</scope>
    <source>
        <strain evidence="3">Araruama</strain>
    </source>
</reference>
<comment type="caution">
    <text evidence="2">The sequence shown here is derived from an EMBL/GenBank/DDBJ whole genome shotgun (WGS) entry which is preliminary data.</text>
</comment>
<dbReference type="EMBL" id="ATBP01000188">
    <property type="protein sequence ID" value="ETR72059.1"/>
    <property type="molecule type" value="Genomic_DNA"/>
</dbReference>
<dbReference type="Gene3D" id="2.40.10.220">
    <property type="entry name" value="predicted glycosyltransferase like domains"/>
    <property type="match status" value="1"/>
</dbReference>
<dbReference type="Proteomes" id="UP000189670">
    <property type="component" value="Unassembled WGS sequence"/>
</dbReference>
<protein>
    <submittedName>
        <fullName evidence="2">Type IV pilus assembly PilZ</fullName>
    </submittedName>
</protein>
<sequence>MEKRRRTRVEFSTQVIISVEGSEIATQANSKDLSLNGLFVESDEVLDIGTPCHVKVILPGGVNEISLEMDGRVTRHAPGGFGVIFEGMDPDSFAHLKNIAMYNSEDPDAIEDEILNVPLR</sequence>
<gene>
    <name evidence="2" type="ORF">OMM_07742</name>
</gene>
<dbReference type="Pfam" id="PF07238">
    <property type="entry name" value="PilZ"/>
    <property type="match status" value="1"/>
</dbReference>
<organism evidence="2 3">
    <name type="scientific">Candidatus Magnetoglobus multicellularis str. Araruama</name>
    <dbReference type="NCBI Taxonomy" id="890399"/>
    <lineage>
        <taxon>Bacteria</taxon>
        <taxon>Pseudomonadati</taxon>
        <taxon>Thermodesulfobacteriota</taxon>
        <taxon>Desulfobacteria</taxon>
        <taxon>Desulfobacterales</taxon>
        <taxon>Desulfobacteraceae</taxon>
        <taxon>Candidatus Magnetoglobus</taxon>
    </lineage>
</organism>
<proteinExistence type="predicted"/>
<evidence type="ECO:0000313" key="3">
    <source>
        <dbReference type="Proteomes" id="UP000189670"/>
    </source>
</evidence>
<dbReference type="InterPro" id="IPR009875">
    <property type="entry name" value="PilZ_domain"/>
</dbReference>
<feature type="domain" description="PilZ" evidence="1">
    <location>
        <begin position="2"/>
        <end position="99"/>
    </location>
</feature>
<evidence type="ECO:0000313" key="2">
    <source>
        <dbReference type="EMBL" id="ETR72059.1"/>
    </source>
</evidence>
<dbReference type="GO" id="GO:0035438">
    <property type="term" value="F:cyclic-di-GMP binding"/>
    <property type="evidence" value="ECO:0007669"/>
    <property type="project" value="InterPro"/>
</dbReference>